<name>A0ABT5SL20_9MICO</name>
<evidence type="ECO:0000313" key="2">
    <source>
        <dbReference type="EMBL" id="MDD7963535.1"/>
    </source>
</evidence>
<accession>A0ABT5SL20</accession>
<keyword evidence="1" id="KW-0812">Transmembrane</keyword>
<reference evidence="2 3" key="1">
    <citation type="submission" date="2023-02" db="EMBL/GenBank/DDBJ databases">
        <title>Study of novel species of the Microbacterium genus.</title>
        <authorList>
            <person name="Arroyo-Herrera I."/>
            <person name="Roman-Ponce B."/>
            <person name="Vasquez-Murrieta M.S."/>
        </authorList>
    </citation>
    <scope>NUCLEOTIDE SEQUENCE [LARGE SCALE GENOMIC DNA]</scope>
    <source>
        <strain evidence="2 3">NE1TT3</strain>
    </source>
</reference>
<keyword evidence="1" id="KW-0472">Membrane</keyword>
<evidence type="ECO:0000256" key="1">
    <source>
        <dbReference type="SAM" id="Phobius"/>
    </source>
</evidence>
<feature type="transmembrane region" description="Helical" evidence="1">
    <location>
        <begin position="34"/>
        <end position="53"/>
    </location>
</feature>
<keyword evidence="3" id="KW-1185">Reference proteome</keyword>
<dbReference type="Proteomes" id="UP001218170">
    <property type="component" value="Unassembled WGS sequence"/>
</dbReference>
<evidence type="ECO:0000313" key="3">
    <source>
        <dbReference type="Proteomes" id="UP001218170"/>
    </source>
</evidence>
<protein>
    <submittedName>
        <fullName evidence="2">Uncharacterized protein</fullName>
    </submittedName>
</protein>
<keyword evidence="1" id="KW-1133">Transmembrane helix</keyword>
<dbReference type="EMBL" id="JAQZCI010000006">
    <property type="protein sequence ID" value="MDD7963535.1"/>
    <property type="molecule type" value="Genomic_DNA"/>
</dbReference>
<sequence>MSWLAVSIYLLAFYGLYVADFADPILHMVTGHTLLGEVGFLVAGMRFTIPILFSDRLPVRMSHGDRALDVCSPKPPCTPSSASS</sequence>
<proteinExistence type="predicted"/>
<comment type="caution">
    <text evidence="2">The sequence shown here is derived from an EMBL/GenBank/DDBJ whole genome shotgun (WGS) entry which is preliminary data.</text>
</comment>
<gene>
    <name evidence="2" type="ORF">PUW80_14355</name>
</gene>
<organism evidence="2 3">
    <name type="scientific">Microbacterium thalli</name>
    <dbReference type="NCBI Taxonomy" id="3027921"/>
    <lineage>
        <taxon>Bacteria</taxon>
        <taxon>Bacillati</taxon>
        <taxon>Actinomycetota</taxon>
        <taxon>Actinomycetes</taxon>
        <taxon>Micrococcales</taxon>
        <taxon>Microbacteriaceae</taxon>
        <taxon>Microbacterium</taxon>
    </lineage>
</organism>
<dbReference type="RefSeq" id="WP_274179341.1">
    <property type="nucleotide sequence ID" value="NZ_JAQZCG020000020.1"/>
</dbReference>